<feature type="compositionally biased region" description="Basic and acidic residues" evidence="1">
    <location>
        <begin position="182"/>
        <end position="199"/>
    </location>
</feature>
<feature type="region of interest" description="Disordered" evidence="1">
    <location>
        <begin position="182"/>
        <end position="204"/>
    </location>
</feature>
<gene>
    <name evidence="2" type="ORF">rCG_26372</name>
</gene>
<feature type="region of interest" description="Disordered" evidence="1">
    <location>
        <begin position="247"/>
        <end position="301"/>
    </location>
</feature>
<reference evidence="3" key="1">
    <citation type="submission" date="2005-09" db="EMBL/GenBank/DDBJ databases">
        <authorList>
            <person name="Mural R.J."/>
            <person name="Li P.W."/>
            <person name="Adams M.D."/>
            <person name="Amanatides P.G."/>
            <person name="Baden-Tillson H."/>
            <person name="Barnstead M."/>
            <person name="Chin S.H."/>
            <person name="Dew I."/>
            <person name="Evans C.A."/>
            <person name="Ferriera S."/>
            <person name="Flanigan M."/>
            <person name="Fosler C."/>
            <person name="Glodek A."/>
            <person name="Gu Z."/>
            <person name="Holt R.A."/>
            <person name="Jennings D."/>
            <person name="Kraft C.L."/>
            <person name="Lu F."/>
            <person name="Nguyen T."/>
            <person name="Nusskern D.R."/>
            <person name="Pfannkoch C.M."/>
            <person name="Sitter C."/>
            <person name="Sutton G.G."/>
            <person name="Venter J.C."/>
            <person name="Wang Z."/>
            <person name="Woodage T."/>
            <person name="Zheng X.H."/>
            <person name="Zhong F."/>
        </authorList>
    </citation>
    <scope>NUCLEOTIDE SEQUENCE [LARGE SCALE GENOMIC DNA]</scope>
    <source>
        <strain>BN</strain>
        <strain evidence="3">Sprague-Dawley</strain>
    </source>
</reference>
<evidence type="ECO:0000313" key="2">
    <source>
        <dbReference type="EMBL" id="EDL79045.1"/>
    </source>
</evidence>
<dbReference type="AlphaFoldDB" id="A6HLZ4"/>
<feature type="compositionally biased region" description="Basic and acidic residues" evidence="1">
    <location>
        <begin position="406"/>
        <end position="424"/>
    </location>
</feature>
<accession>A6HLZ4</accession>
<organism evidence="2 3">
    <name type="scientific">Rattus norvegicus</name>
    <name type="common">Rat</name>
    <dbReference type="NCBI Taxonomy" id="10116"/>
    <lineage>
        <taxon>Eukaryota</taxon>
        <taxon>Metazoa</taxon>
        <taxon>Chordata</taxon>
        <taxon>Craniata</taxon>
        <taxon>Vertebrata</taxon>
        <taxon>Euteleostomi</taxon>
        <taxon>Mammalia</taxon>
        <taxon>Eutheria</taxon>
        <taxon>Euarchontoglires</taxon>
        <taxon>Glires</taxon>
        <taxon>Rodentia</taxon>
        <taxon>Myomorpha</taxon>
        <taxon>Muroidea</taxon>
        <taxon>Muridae</taxon>
        <taxon>Murinae</taxon>
        <taxon>Rattus</taxon>
    </lineage>
</organism>
<feature type="compositionally biased region" description="Polar residues" evidence="1">
    <location>
        <begin position="109"/>
        <end position="119"/>
    </location>
</feature>
<proteinExistence type="predicted"/>
<feature type="compositionally biased region" description="Basic and acidic residues" evidence="1">
    <location>
        <begin position="258"/>
        <end position="271"/>
    </location>
</feature>
<dbReference type="Proteomes" id="UP000234681">
    <property type="component" value="Chromosome 3"/>
</dbReference>
<dbReference type="EMBL" id="CH473949">
    <property type="protein sequence ID" value="EDL79045.1"/>
    <property type="molecule type" value="Genomic_DNA"/>
</dbReference>
<feature type="compositionally biased region" description="Low complexity" evidence="1">
    <location>
        <begin position="1"/>
        <end position="11"/>
    </location>
</feature>
<name>A6HLZ4_RAT</name>
<evidence type="ECO:0000256" key="1">
    <source>
        <dbReference type="SAM" id="MobiDB-lite"/>
    </source>
</evidence>
<sequence>METKVSSTEVTSTEEHTTDNSFGSTDSMLMSECLLQKKDVNHLPWIVDERTKAIISGAMKGSPKEYPPQFKERRSVFGYTAVVGTHANTNESEESGKEETSVEGLTRHGSLQSIQSWTTSETFSKENDVVHLARITDERPENITNAEVKATNTEMASTDKPRKSNENEKVLTLIISALRSTRDNPGHLDNTVHQRKENDTSLEMNGPCYEETSTEDDQNCDSHVSVQSLIVSEPLAQKDIAHLPEIADQRGENVASGRTKEKPNLYVKSRDQNGGNGSENSQPLLKQKRKTGLSNKMDAVGKSSYDNTTAGAAGGDGDNAAAISYNGVKDGVTQQMHYGKACDHQFSVTQREHVGLNKKTSDGKNKALKYMDSMDDQLSESLSEDDDLPDYDNILMIVNQLQMNYKVERSTASRDRGRTRRQQDEGTPAKG</sequence>
<feature type="region of interest" description="Disordered" evidence="1">
    <location>
        <begin position="1"/>
        <end position="25"/>
    </location>
</feature>
<feature type="region of interest" description="Disordered" evidence="1">
    <location>
        <begin position="85"/>
        <end position="119"/>
    </location>
</feature>
<feature type="region of interest" description="Disordered" evidence="1">
    <location>
        <begin position="405"/>
        <end position="431"/>
    </location>
</feature>
<protein>
    <submittedName>
        <fullName evidence="2">RCG26372</fullName>
    </submittedName>
</protein>
<evidence type="ECO:0000313" key="3">
    <source>
        <dbReference type="Proteomes" id="UP000234681"/>
    </source>
</evidence>